<organism evidence="1 2">
    <name type="scientific">Pycnoporus cinnabarinus</name>
    <name type="common">Cinnabar-red polypore</name>
    <name type="synonym">Trametes cinnabarina</name>
    <dbReference type="NCBI Taxonomy" id="5643"/>
    <lineage>
        <taxon>Eukaryota</taxon>
        <taxon>Fungi</taxon>
        <taxon>Dikarya</taxon>
        <taxon>Basidiomycota</taxon>
        <taxon>Agaricomycotina</taxon>
        <taxon>Agaricomycetes</taxon>
        <taxon>Polyporales</taxon>
        <taxon>Polyporaceae</taxon>
        <taxon>Trametes</taxon>
    </lineage>
</organism>
<comment type="caution">
    <text evidence="1">The sequence shown here is derived from an EMBL/GenBank/DDBJ whole genome shotgun (WGS) entry which is preliminary data.</text>
</comment>
<gene>
    <name evidence="1" type="ORF">BN946_scf184757.g2</name>
</gene>
<evidence type="ECO:0000313" key="1">
    <source>
        <dbReference type="EMBL" id="CDO75047.1"/>
    </source>
</evidence>
<dbReference type="OrthoDB" id="2803094at2759"/>
<dbReference type="STRING" id="5643.A0A060SKK5"/>
<keyword evidence="2" id="KW-1185">Reference proteome</keyword>
<dbReference type="Proteomes" id="UP000029665">
    <property type="component" value="Unassembled WGS sequence"/>
</dbReference>
<reference evidence="1" key="1">
    <citation type="submission" date="2014-01" db="EMBL/GenBank/DDBJ databases">
        <title>The genome of the white-rot fungus Pycnoporus cinnabarinus: a basidiomycete model with a versatile arsenal for lignocellulosic biomass breakdown.</title>
        <authorList>
            <person name="Levasseur A."/>
            <person name="Lomascolo A."/>
            <person name="Ruiz-Duenas F.J."/>
            <person name="Uzan E."/>
            <person name="Piumi F."/>
            <person name="Kues U."/>
            <person name="Ram A.F.J."/>
            <person name="Murat C."/>
            <person name="Haon M."/>
            <person name="Benoit I."/>
            <person name="Arfi Y."/>
            <person name="Chevret D."/>
            <person name="Drula E."/>
            <person name="Kwon M.J."/>
            <person name="Gouret P."/>
            <person name="Lesage-Meessen L."/>
            <person name="Lombard V."/>
            <person name="Mariette J."/>
            <person name="Noirot C."/>
            <person name="Park J."/>
            <person name="Patyshakuliyeva A."/>
            <person name="Wieneger R.A.B."/>
            <person name="Wosten H.A.B."/>
            <person name="Martin F."/>
            <person name="Coutinho P.M."/>
            <person name="de Vries R."/>
            <person name="Martinez A.T."/>
            <person name="Klopp C."/>
            <person name="Pontarotti P."/>
            <person name="Henrissat B."/>
            <person name="Record E."/>
        </authorList>
    </citation>
    <scope>NUCLEOTIDE SEQUENCE [LARGE SCALE GENOMIC DNA]</scope>
    <source>
        <strain evidence="1">BRFM137</strain>
    </source>
</reference>
<accession>A0A060SKK5</accession>
<protein>
    <submittedName>
        <fullName evidence="1">Uncharacterized protein</fullName>
    </submittedName>
</protein>
<dbReference type="HOGENOM" id="CLU_719897_0_0_1"/>
<dbReference type="EMBL" id="CCBP010000235">
    <property type="protein sequence ID" value="CDO75047.1"/>
    <property type="molecule type" value="Genomic_DNA"/>
</dbReference>
<proteinExistence type="predicted"/>
<evidence type="ECO:0000313" key="2">
    <source>
        <dbReference type="Proteomes" id="UP000029665"/>
    </source>
</evidence>
<name>A0A060SKK5_PYCCI</name>
<sequence>MLPRVPSSRLSIPSDATHLKTNTFKINNLRTSPVDTHASITNRTTSSFDYNQVVANMEDWRKRYKTVLDLASAPPEPLPPFYSDSASNATKHTTRSEVKGFDGSPELKYIVYFPAMLESLYEQGKAKLETIPSNWDRTEHVMFATHHVPKVRSSLLPGPTIFSEDDVVSWCDHNILRLALAFVRLAELPPESYKGDDIVSSALSEEIPTLKPGICSAPHDNVNPDRLFIDRVLLQDDAKGQYLPDTLVTIEVKSPNVLTNTPFFDVVRGWPPETQPQKLSHTVRFQHAETTDFSLNVDDRVTLQIWAQMNIANTREKSDPIKVDKKYAILTSHNITLFFMWTKEYPNTLYLSRIYRRTEVMLRTLVSSQLREDGCQRPHYLRPI</sequence>
<dbReference type="AlphaFoldDB" id="A0A060SKK5"/>